<reference evidence="7 8" key="2">
    <citation type="journal article" date="2011" name="Mol. Biol. Evol.">
        <title>Unity in variety--the pan-genome of the Chlamydiae.</title>
        <authorList>
            <person name="Collingro A."/>
            <person name="Tischler P."/>
            <person name="Weinmaier T."/>
            <person name="Penz T."/>
            <person name="Heinz E."/>
            <person name="Brunham R.C."/>
            <person name="Read T.D."/>
            <person name="Bavoil P.M."/>
            <person name="Sachse K."/>
            <person name="Kahane S."/>
            <person name="Friedman M.G."/>
            <person name="Rattei T."/>
            <person name="Myers G.S."/>
            <person name="Horn M."/>
        </authorList>
    </citation>
    <scope>NUCLEOTIDE SEQUENCE [LARGE SCALE GENOMIC DNA]</scope>
    <source>
        <strain evidence="8">UV7</strain>
    </source>
</reference>
<dbReference type="eggNOG" id="COG2363">
    <property type="taxonomic scope" value="Bacteria"/>
</dbReference>
<dbReference type="PANTHER" id="PTHR43461">
    <property type="entry name" value="TRANSMEMBRANE PROTEIN 256"/>
    <property type="match status" value="1"/>
</dbReference>
<reference key="1">
    <citation type="journal article" date="2011" name="Mol. Biol. Evol.">
        <title>Unity in variety -- the pan-genome of the Chlamydiae.</title>
        <authorList>
            <person name="Collingro A."/>
            <person name="Tischler P."/>
            <person name="Weinmaier T."/>
            <person name="Penz T."/>
            <person name="Heinz E."/>
            <person name="Brunham R.C."/>
            <person name="Read T.D."/>
            <person name="Bavoil P.M."/>
            <person name="Sachse K."/>
            <person name="Kahane S."/>
            <person name="Friedman M.G."/>
            <person name="Rattei T."/>
            <person name="Myers G.S.A."/>
            <person name="Horn M."/>
        </authorList>
    </citation>
    <scope>NUCLEOTIDE SEQUENCE</scope>
    <source>
        <strain>UV7</strain>
    </source>
</reference>
<feature type="transmembrane region" description="Helical" evidence="6">
    <location>
        <begin position="101"/>
        <end position="125"/>
    </location>
</feature>
<name>F8KWU5_PARAV</name>
<dbReference type="AlphaFoldDB" id="F8KWU5"/>
<evidence type="ECO:0000256" key="4">
    <source>
        <dbReference type="ARBA" id="ARBA00022989"/>
    </source>
</evidence>
<evidence type="ECO:0000256" key="6">
    <source>
        <dbReference type="SAM" id="Phobius"/>
    </source>
</evidence>
<proteinExistence type="inferred from homology"/>
<keyword evidence="3 6" id="KW-0812">Transmembrane</keyword>
<dbReference type="InterPro" id="IPR006696">
    <property type="entry name" value="DUF423"/>
</dbReference>
<evidence type="ECO:0000256" key="1">
    <source>
        <dbReference type="ARBA" id="ARBA00004141"/>
    </source>
</evidence>
<evidence type="ECO:0000313" key="7">
    <source>
        <dbReference type="EMBL" id="CCB86413.1"/>
    </source>
</evidence>
<dbReference type="RefSeq" id="WP_006340283.1">
    <property type="nucleotide sequence ID" value="NC_015702.1"/>
</dbReference>
<comment type="similarity">
    <text evidence="2">Belongs to the UPF0382 family.</text>
</comment>
<dbReference type="Proteomes" id="UP000000495">
    <property type="component" value="Chromosome"/>
</dbReference>
<protein>
    <submittedName>
        <fullName evidence="7">UPF0382 membrane protein SSP2132</fullName>
    </submittedName>
</protein>
<dbReference type="EMBL" id="FR872580">
    <property type="protein sequence ID" value="CCB86413.1"/>
    <property type="molecule type" value="Genomic_DNA"/>
</dbReference>
<dbReference type="GO" id="GO:0005886">
    <property type="term" value="C:plasma membrane"/>
    <property type="evidence" value="ECO:0007669"/>
    <property type="project" value="TreeGrafter"/>
</dbReference>
<keyword evidence="8" id="KW-1185">Reference proteome</keyword>
<evidence type="ECO:0000313" key="8">
    <source>
        <dbReference type="Proteomes" id="UP000000495"/>
    </source>
</evidence>
<dbReference type="OrthoDB" id="9802121at2"/>
<dbReference type="Pfam" id="PF04241">
    <property type="entry name" value="DUF423"/>
    <property type="match status" value="1"/>
</dbReference>
<feature type="transmembrane region" description="Helical" evidence="6">
    <location>
        <begin position="76"/>
        <end position="95"/>
    </location>
</feature>
<evidence type="ECO:0000256" key="5">
    <source>
        <dbReference type="ARBA" id="ARBA00023136"/>
    </source>
</evidence>
<dbReference type="HOGENOM" id="CLU_096548_3_1_0"/>
<dbReference type="PANTHER" id="PTHR43461:SF1">
    <property type="entry name" value="TRANSMEMBRANE PROTEIN 256"/>
    <property type="match status" value="1"/>
</dbReference>
<comment type="subcellular location">
    <subcellularLocation>
        <location evidence="1">Membrane</location>
        <topology evidence="1">Multi-pass membrane protein</topology>
    </subcellularLocation>
</comment>
<evidence type="ECO:0000256" key="2">
    <source>
        <dbReference type="ARBA" id="ARBA00009694"/>
    </source>
</evidence>
<keyword evidence="4 6" id="KW-1133">Transmembrane helix</keyword>
<organism evidence="7 8">
    <name type="scientific">Parachlamydia acanthamoebae (strain UV7)</name>
    <dbReference type="NCBI Taxonomy" id="765952"/>
    <lineage>
        <taxon>Bacteria</taxon>
        <taxon>Pseudomonadati</taxon>
        <taxon>Chlamydiota</taxon>
        <taxon>Chlamydiia</taxon>
        <taxon>Parachlamydiales</taxon>
        <taxon>Parachlamydiaceae</taxon>
        <taxon>Parachlamydia</taxon>
    </lineage>
</organism>
<keyword evidence="5 6" id="KW-0472">Membrane</keyword>
<accession>F8KWU5</accession>
<sequence>MNLFSSPKILLVLGTLFALAAVTIGSFGAHYLKNRLATEALTTFEIGVRYQMYHALALVLVALICLLYPQAALMTAGWCFVLGMMLFCGSLYALACTGVKWWGAVTPIGGITFLVGWIFFLIGVWKGV</sequence>
<dbReference type="KEGG" id="puv:PUV_14630"/>
<feature type="transmembrane region" description="Helical" evidence="6">
    <location>
        <begin position="52"/>
        <end position="69"/>
    </location>
</feature>
<gene>
    <name evidence="7" type="ordered locus">PUV_14630</name>
</gene>
<evidence type="ECO:0000256" key="3">
    <source>
        <dbReference type="ARBA" id="ARBA00022692"/>
    </source>
</evidence>
<dbReference type="STRING" id="765952.PUV_14630"/>